<protein>
    <submittedName>
        <fullName evidence="2">DUF501 domain containing protein</fullName>
    </submittedName>
</protein>
<gene>
    <name evidence="2" type="ORF">IV203_003878</name>
</gene>
<organism evidence="2 3">
    <name type="scientific">Nitzschia inconspicua</name>
    <dbReference type="NCBI Taxonomy" id="303405"/>
    <lineage>
        <taxon>Eukaryota</taxon>
        <taxon>Sar</taxon>
        <taxon>Stramenopiles</taxon>
        <taxon>Ochrophyta</taxon>
        <taxon>Bacillariophyta</taxon>
        <taxon>Bacillariophyceae</taxon>
        <taxon>Bacillariophycidae</taxon>
        <taxon>Bacillariales</taxon>
        <taxon>Bacillariaceae</taxon>
        <taxon>Nitzschia</taxon>
    </lineage>
</organism>
<keyword evidence="3" id="KW-1185">Reference proteome</keyword>
<proteinExistence type="predicted"/>
<feature type="region of interest" description="Disordered" evidence="1">
    <location>
        <begin position="275"/>
        <end position="309"/>
    </location>
</feature>
<feature type="region of interest" description="Disordered" evidence="1">
    <location>
        <begin position="1"/>
        <end position="30"/>
    </location>
</feature>
<dbReference type="Pfam" id="PF04417">
    <property type="entry name" value="DUF501"/>
    <property type="match status" value="2"/>
</dbReference>
<dbReference type="InterPro" id="IPR007511">
    <property type="entry name" value="DUF501"/>
</dbReference>
<dbReference type="PANTHER" id="PTHR37163:SF1">
    <property type="entry name" value="DUF501 DOMAIN-CONTAINING PROTEIN"/>
    <property type="match status" value="1"/>
</dbReference>
<evidence type="ECO:0000313" key="3">
    <source>
        <dbReference type="Proteomes" id="UP000693970"/>
    </source>
</evidence>
<feature type="region of interest" description="Disordered" evidence="1">
    <location>
        <begin position="149"/>
        <end position="175"/>
    </location>
</feature>
<feature type="compositionally biased region" description="Acidic residues" evidence="1">
    <location>
        <begin position="163"/>
        <end position="174"/>
    </location>
</feature>
<accession>A0A9K3PP58</accession>
<feature type="compositionally biased region" description="Low complexity" evidence="1">
    <location>
        <begin position="275"/>
        <end position="288"/>
    </location>
</feature>
<dbReference type="EMBL" id="JAGRRH010000016">
    <property type="protein sequence ID" value="KAG7354522.1"/>
    <property type="molecule type" value="Genomic_DNA"/>
</dbReference>
<feature type="compositionally biased region" description="Polar residues" evidence="1">
    <location>
        <begin position="149"/>
        <end position="162"/>
    </location>
</feature>
<evidence type="ECO:0000313" key="2">
    <source>
        <dbReference type="EMBL" id="KAG7354522.1"/>
    </source>
</evidence>
<comment type="caution">
    <text evidence="2">The sequence shown here is derived from an EMBL/GenBank/DDBJ whole genome shotgun (WGS) entry which is preliminary data.</text>
</comment>
<dbReference type="AlphaFoldDB" id="A0A9K3PP58"/>
<reference evidence="2" key="1">
    <citation type="journal article" date="2021" name="Sci. Rep.">
        <title>Diploid genomic architecture of Nitzschia inconspicua, an elite biomass production diatom.</title>
        <authorList>
            <person name="Oliver A."/>
            <person name="Podell S."/>
            <person name="Pinowska A."/>
            <person name="Traller J.C."/>
            <person name="Smith S.R."/>
            <person name="McClure R."/>
            <person name="Beliaev A."/>
            <person name="Bohutskyi P."/>
            <person name="Hill E.A."/>
            <person name="Rabines A."/>
            <person name="Zheng H."/>
            <person name="Allen L.Z."/>
            <person name="Kuo A."/>
            <person name="Grigoriev I.V."/>
            <person name="Allen A.E."/>
            <person name="Hazlebeck D."/>
            <person name="Allen E.E."/>
        </authorList>
    </citation>
    <scope>NUCLEOTIDE SEQUENCE</scope>
    <source>
        <strain evidence="2">Hildebrandi</strain>
    </source>
</reference>
<name>A0A9K3PP58_9STRA</name>
<sequence>MSPLKVVVEDNDNTTPRPPVRRKLGRRARKKRRRILGIEAEAKAAIAAGSKTKPIVEDNHNHNNHKYEPTTTGTTTITTTTTTYNNDKAFIMKEAKVPTDRSYQQSSCQQLCRLTEHDQQALIRQLGYLPGNALEVVTRVDDVFSTTTTHHQFRSLESTQQTGEDDDDDDDDDSILTTTCCRNEPLVIKLYPLVVRDETDGSKSRLRKRKRSTSIHNDTDQVQLTSSILPNDDKGLLLLEPFPTIFWVTHPRIKALVSKLELDGMGRECEQLLKQKQQHQQQNNNDNNTIPKTTEQQRRHQQKLSPLDSMKKAHLAYGEQRRDLLVPTDWEYIRQRKWDNAFSTERGVAGIRNPAGVKCLHAHVAHFWSGCHDNIIGKMVAERLEQML</sequence>
<reference evidence="2" key="2">
    <citation type="submission" date="2021-04" db="EMBL/GenBank/DDBJ databases">
        <authorList>
            <person name="Podell S."/>
        </authorList>
    </citation>
    <scope>NUCLEOTIDE SEQUENCE</scope>
    <source>
        <strain evidence="2">Hildebrandi</strain>
    </source>
</reference>
<dbReference type="PANTHER" id="PTHR37163">
    <property type="entry name" value="CONSERVED PROTEIN"/>
    <property type="match status" value="1"/>
</dbReference>
<dbReference type="Proteomes" id="UP000693970">
    <property type="component" value="Unassembled WGS sequence"/>
</dbReference>
<evidence type="ECO:0000256" key="1">
    <source>
        <dbReference type="SAM" id="MobiDB-lite"/>
    </source>
</evidence>
<feature type="compositionally biased region" description="Basic residues" evidence="1">
    <location>
        <begin position="19"/>
        <end position="30"/>
    </location>
</feature>
<dbReference type="OrthoDB" id="46395at2759"/>